<evidence type="ECO:0000256" key="1">
    <source>
        <dbReference type="ARBA" id="ARBA00010617"/>
    </source>
</evidence>
<dbReference type="PRINTS" id="PR00463">
    <property type="entry name" value="EP450I"/>
</dbReference>
<comment type="cofactor">
    <cofactor evidence="5">
        <name>heme</name>
        <dbReference type="ChEBI" id="CHEBI:30413"/>
    </cofactor>
</comment>
<dbReference type="InterPro" id="IPR050529">
    <property type="entry name" value="CYP450_sterol_14alpha_dmase"/>
</dbReference>
<feature type="binding site" description="axial binding residue" evidence="5">
    <location>
        <position position="415"/>
    </location>
    <ligand>
        <name>heme</name>
        <dbReference type="ChEBI" id="CHEBI:30413"/>
    </ligand>
    <ligandPart>
        <name>Fe</name>
        <dbReference type="ChEBI" id="CHEBI:18248"/>
    </ligandPart>
</feature>
<dbReference type="PANTHER" id="PTHR24304">
    <property type="entry name" value="CYTOCHROME P450 FAMILY 7"/>
    <property type="match status" value="1"/>
</dbReference>
<dbReference type="InterPro" id="IPR001128">
    <property type="entry name" value="Cyt_P450"/>
</dbReference>
<keyword evidence="4 5" id="KW-0408">Iron</keyword>
<accession>A0AAJ0MAI0</accession>
<dbReference type="Pfam" id="PF00067">
    <property type="entry name" value="p450"/>
    <property type="match status" value="2"/>
</dbReference>
<dbReference type="Gene3D" id="1.10.630.10">
    <property type="entry name" value="Cytochrome P450"/>
    <property type="match status" value="1"/>
</dbReference>
<dbReference type="InterPro" id="IPR036396">
    <property type="entry name" value="Cyt_P450_sf"/>
</dbReference>
<evidence type="ECO:0000256" key="5">
    <source>
        <dbReference type="PIRSR" id="PIRSR602401-1"/>
    </source>
</evidence>
<dbReference type="InterPro" id="IPR002401">
    <property type="entry name" value="Cyt_P450_E_grp-I"/>
</dbReference>
<gene>
    <name evidence="6" type="ORF">B0T25DRAFT_551278</name>
</gene>
<sequence>MFKNSRDMTAKPLTIVALRDSFGVAVKDLGVFIRDGSGINSKPTEGFEDFNPDHRIFHTQHRDLHLLLSGLSLDEMTSRFVAKYTDKLEKSSEIPKSSNEWAELPDLYSFLRNEMFHAATESLCGEHMFRLSPNFAREFWDFDSKMMTYLRRLPRWMSPKAWRIRDQALASVKRWRKNASENFDSQNEELANAEYEPLWGAKIMRARDVMFIKAELSDDARASIDLGMLWATNANVIPATLWALLNVYLTPGLPARVLAETSSCFDSKTGSFDIATLCSKPLLTSIYHEALRYSVALTIARNPLTPDFKLAGWKMELGSLLISNPWYGGRATDFWNTGRIAASSGQPEHPVDSFWAERFLEYPDDPASGPIRKDDSVYRSAEGKPKTIEDDKRAKVVTAGVQGHFYPYGGGTKICPGRFFAKQEMIAAIAVLMQKFELELVDLDAARKTKPDHAFFPAGALPPDRAVPVKMRRRNL</sequence>
<name>A0AAJ0MAI0_9PEZI</name>
<reference evidence="6" key="2">
    <citation type="submission" date="2023-06" db="EMBL/GenBank/DDBJ databases">
        <authorList>
            <consortium name="Lawrence Berkeley National Laboratory"/>
            <person name="Haridas S."/>
            <person name="Hensen N."/>
            <person name="Bonometti L."/>
            <person name="Westerberg I."/>
            <person name="Brannstrom I.O."/>
            <person name="Guillou S."/>
            <person name="Cros-Aarteil S."/>
            <person name="Calhoun S."/>
            <person name="Kuo A."/>
            <person name="Mondo S."/>
            <person name="Pangilinan J."/>
            <person name="Riley R."/>
            <person name="Labutti K."/>
            <person name="Andreopoulos B."/>
            <person name="Lipzen A."/>
            <person name="Chen C."/>
            <person name="Yanf M."/>
            <person name="Daum C."/>
            <person name="Ng V."/>
            <person name="Clum A."/>
            <person name="Steindorff A."/>
            <person name="Ohm R."/>
            <person name="Martin F."/>
            <person name="Silar P."/>
            <person name="Natvig D."/>
            <person name="Lalanne C."/>
            <person name="Gautier V."/>
            <person name="Ament-Velasquez S.L."/>
            <person name="Kruys A."/>
            <person name="Hutchinson M.I."/>
            <person name="Powell A.J."/>
            <person name="Barry K."/>
            <person name="Miller A.N."/>
            <person name="Grigoriev I.V."/>
            <person name="Debuchy R."/>
            <person name="Gladieux P."/>
            <person name="Thoren M.H."/>
            <person name="Johannesson H."/>
        </authorList>
    </citation>
    <scope>NUCLEOTIDE SEQUENCE</scope>
    <source>
        <strain evidence="6">CBS 955.72</strain>
    </source>
</reference>
<evidence type="ECO:0000256" key="2">
    <source>
        <dbReference type="ARBA" id="ARBA00022617"/>
    </source>
</evidence>
<dbReference type="SUPFAM" id="SSF48264">
    <property type="entry name" value="Cytochrome P450"/>
    <property type="match status" value="1"/>
</dbReference>
<dbReference type="EMBL" id="JAUIQD010000006">
    <property type="protein sequence ID" value="KAK3346157.1"/>
    <property type="molecule type" value="Genomic_DNA"/>
</dbReference>
<evidence type="ECO:0000256" key="3">
    <source>
        <dbReference type="ARBA" id="ARBA00022723"/>
    </source>
</evidence>
<dbReference type="GO" id="GO:0005506">
    <property type="term" value="F:iron ion binding"/>
    <property type="evidence" value="ECO:0007669"/>
    <property type="project" value="InterPro"/>
</dbReference>
<keyword evidence="2 5" id="KW-0349">Heme</keyword>
<dbReference type="GO" id="GO:0020037">
    <property type="term" value="F:heme binding"/>
    <property type="evidence" value="ECO:0007669"/>
    <property type="project" value="InterPro"/>
</dbReference>
<comment type="caution">
    <text evidence="6">The sequence shown here is derived from an EMBL/GenBank/DDBJ whole genome shotgun (WGS) entry which is preliminary data.</text>
</comment>
<dbReference type="GO" id="GO:0008395">
    <property type="term" value="F:steroid hydroxylase activity"/>
    <property type="evidence" value="ECO:0007669"/>
    <property type="project" value="TreeGrafter"/>
</dbReference>
<dbReference type="PANTHER" id="PTHR24304:SF2">
    <property type="entry name" value="24-HYDROXYCHOLESTEROL 7-ALPHA-HYDROXYLASE"/>
    <property type="match status" value="1"/>
</dbReference>
<keyword evidence="3 5" id="KW-0479">Metal-binding</keyword>
<protein>
    <submittedName>
        <fullName evidence="6">Cytochrome P450</fullName>
    </submittedName>
</protein>
<dbReference type="GO" id="GO:0016705">
    <property type="term" value="F:oxidoreductase activity, acting on paired donors, with incorporation or reduction of molecular oxygen"/>
    <property type="evidence" value="ECO:0007669"/>
    <property type="project" value="InterPro"/>
</dbReference>
<comment type="similarity">
    <text evidence="1">Belongs to the cytochrome P450 family.</text>
</comment>
<reference evidence="6" key="1">
    <citation type="journal article" date="2023" name="Mol. Phylogenet. Evol.">
        <title>Genome-scale phylogeny and comparative genomics of the fungal order Sordariales.</title>
        <authorList>
            <person name="Hensen N."/>
            <person name="Bonometti L."/>
            <person name="Westerberg I."/>
            <person name="Brannstrom I.O."/>
            <person name="Guillou S."/>
            <person name="Cros-Aarteil S."/>
            <person name="Calhoun S."/>
            <person name="Haridas S."/>
            <person name="Kuo A."/>
            <person name="Mondo S."/>
            <person name="Pangilinan J."/>
            <person name="Riley R."/>
            <person name="LaButti K."/>
            <person name="Andreopoulos B."/>
            <person name="Lipzen A."/>
            <person name="Chen C."/>
            <person name="Yan M."/>
            <person name="Daum C."/>
            <person name="Ng V."/>
            <person name="Clum A."/>
            <person name="Steindorff A."/>
            <person name="Ohm R.A."/>
            <person name="Martin F."/>
            <person name="Silar P."/>
            <person name="Natvig D.O."/>
            <person name="Lalanne C."/>
            <person name="Gautier V."/>
            <person name="Ament-Velasquez S.L."/>
            <person name="Kruys A."/>
            <person name="Hutchinson M.I."/>
            <person name="Powell A.J."/>
            <person name="Barry K."/>
            <person name="Miller A.N."/>
            <person name="Grigoriev I.V."/>
            <person name="Debuchy R."/>
            <person name="Gladieux P."/>
            <person name="Hiltunen Thoren M."/>
            <person name="Johannesson H."/>
        </authorList>
    </citation>
    <scope>NUCLEOTIDE SEQUENCE</scope>
    <source>
        <strain evidence="6">CBS 955.72</strain>
    </source>
</reference>
<dbReference type="Proteomes" id="UP001275084">
    <property type="component" value="Unassembled WGS sequence"/>
</dbReference>
<evidence type="ECO:0000313" key="7">
    <source>
        <dbReference type="Proteomes" id="UP001275084"/>
    </source>
</evidence>
<evidence type="ECO:0000256" key="4">
    <source>
        <dbReference type="ARBA" id="ARBA00023004"/>
    </source>
</evidence>
<dbReference type="AlphaFoldDB" id="A0AAJ0MAI0"/>
<organism evidence="6 7">
    <name type="scientific">Lasiosphaeria hispida</name>
    <dbReference type="NCBI Taxonomy" id="260671"/>
    <lineage>
        <taxon>Eukaryota</taxon>
        <taxon>Fungi</taxon>
        <taxon>Dikarya</taxon>
        <taxon>Ascomycota</taxon>
        <taxon>Pezizomycotina</taxon>
        <taxon>Sordariomycetes</taxon>
        <taxon>Sordariomycetidae</taxon>
        <taxon>Sordariales</taxon>
        <taxon>Lasiosphaeriaceae</taxon>
        <taxon>Lasiosphaeria</taxon>
    </lineage>
</organism>
<keyword evidence="7" id="KW-1185">Reference proteome</keyword>
<proteinExistence type="inferred from homology"/>
<dbReference type="CDD" id="cd11040">
    <property type="entry name" value="CYP7_CYP8-like"/>
    <property type="match status" value="1"/>
</dbReference>
<evidence type="ECO:0000313" key="6">
    <source>
        <dbReference type="EMBL" id="KAK3346157.1"/>
    </source>
</evidence>